<evidence type="ECO:0000313" key="2">
    <source>
        <dbReference type="Proteomes" id="UP000030108"/>
    </source>
</evidence>
<feature type="non-terminal residue" evidence="1">
    <location>
        <position position="212"/>
    </location>
</feature>
<evidence type="ECO:0000313" key="1">
    <source>
        <dbReference type="EMBL" id="EUC55013.1"/>
    </source>
</evidence>
<dbReference type="Proteomes" id="UP000030108">
    <property type="component" value="Unassembled WGS sequence"/>
</dbReference>
<dbReference type="EMBL" id="JATN01000322">
    <property type="protein sequence ID" value="EUC55013.1"/>
    <property type="molecule type" value="Genomic_DNA"/>
</dbReference>
<accession>X8IY10</accession>
<gene>
    <name evidence="1" type="ORF">RSOL_082850</name>
</gene>
<name>X8IY10_9AGAM</name>
<reference evidence="2" key="1">
    <citation type="journal article" date="2014" name="Genome Announc.">
        <title>Draft genome sequence of the plant-pathogenic soil fungus Rhizoctonia solani anastomosis group 3 strain Rhs1AP.</title>
        <authorList>
            <person name="Cubeta M.A."/>
            <person name="Thomas E."/>
            <person name="Dean R.A."/>
            <person name="Jabaji S."/>
            <person name="Neate S.M."/>
            <person name="Tavantzis S."/>
            <person name="Toda T."/>
            <person name="Vilgalys R."/>
            <person name="Bharathan N."/>
            <person name="Fedorova-Abrams N."/>
            <person name="Pakala S.B."/>
            <person name="Pakala S.M."/>
            <person name="Zafar N."/>
            <person name="Joardar V."/>
            <person name="Losada L."/>
            <person name="Nierman W.C."/>
        </authorList>
    </citation>
    <scope>NUCLEOTIDE SEQUENCE [LARGE SCALE GENOMIC DNA]</scope>
    <source>
        <strain evidence="2">AG-3</strain>
    </source>
</reference>
<organism evidence="1 2">
    <name type="scientific">Rhizoctonia solani AG-3 Rhs1AP</name>
    <dbReference type="NCBI Taxonomy" id="1086054"/>
    <lineage>
        <taxon>Eukaryota</taxon>
        <taxon>Fungi</taxon>
        <taxon>Dikarya</taxon>
        <taxon>Basidiomycota</taxon>
        <taxon>Agaricomycotina</taxon>
        <taxon>Agaricomycetes</taxon>
        <taxon>Cantharellales</taxon>
        <taxon>Ceratobasidiaceae</taxon>
        <taxon>Rhizoctonia</taxon>
    </lineage>
</organism>
<sequence>MPFFIPNLRSSDVSLDSISVVSQALLAFKEGTNNQSQDDVMSFLLLALLAASKKRLGEVQQIMAAIGFMVTSFEWGASKISSDATLSEVALNRINGDTRDPVEQAFNAVRKSGNEVALRVLNSAAGDGRSTAFLTGCSSGDGNHSTITLYGFFGKVSKRNDNVLESGFKAGDEIGYCRIEAVLSDAIASRFRDVVKEKLGQAYDYYVKRVEF</sequence>
<protein>
    <submittedName>
        <fullName evidence="1">Uncharacterized protein</fullName>
    </submittedName>
</protein>
<dbReference type="AlphaFoldDB" id="X8IY10"/>
<proteinExistence type="predicted"/>
<comment type="caution">
    <text evidence="1">The sequence shown here is derived from an EMBL/GenBank/DDBJ whole genome shotgun (WGS) entry which is preliminary data.</text>
</comment>